<organism evidence="3 4">
    <name type="scientific">Microbacterium nanhaiense</name>
    <dbReference type="NCBI Taxonomy" id="1301026"/>
    <lineage>
        <taxon>Bacteria</taxon>
        <taxon>Bacillati</taxon>
        <taxon>Actinomycetota</taxon>
        <taxon>Actinomycetes</taxon>
        <taxon>Micrococcales</taxon>
        <taxon>Microbacteriaceae</taxon>
        <taxon>Microbacterium</taxon>
    </lineage>
</organism>
<keyword evidence="1" id="KW-0808">Transferase</keyword>
<dbReference type="Pfam" id="PF00534">
    <property type="entry name" value="Glycos_transf_1"/>
    <property type="match status" value="1"/>
</dbReference>
<dbReference type="Proteomes" id="UP000638043">
    <property type="component" value="Unassembled WGS sequence"/>
</dbReference>
<dbReference type="EMBL" id="BMMQ01000011">
    <property type="protein sequence ID" value="GGO66942.1"/>
    <property type="molecule type" value="Genomic_DNA"/>
</dbReference>
<dbReference type="SUPFAM" id="SSF53756">
    <property type="entry name" value="UDP-Glycosyltransferase/glycogen phosphorylase"/>
    <property type="match status" value="1"/>
</dbReference>
<sequence>MIVSLIPQTDMALALTRRDWIAFVRGLPWPAQGEASRVKRIIWKTLEQTALSRANAVWATTQTLRDDMGHGKETKLVTAGIAKIPRRWNGEGTRSTAVWAARYNQDKNPELFFQALRDQEFEGKMFGSGVLEDKLRISAPSNIEVAGWAGPDQLWENAFAYVGTSTREAFGRSALEAAMSGIPIVVSDAFGVAKMLVTDDELRRKFVLPVSDQRPWADALRDLHRDEALRRTYSDHLVRNAMNLTIEASAQAVARELAVFG</sequence>
<protein>
    <recommendedName>
        <fullName evidence="2">Glycosyl transferase family 1 domain-containing protein</fullName>
    </recommendedName>
</protein>
<feature type="domain" description="Glycosyl transferase family 1" evidence="2">
    <location>
        <begin position="89"/>
        <end position="233"/>
    </location>
</feature>
<evidence type="ECO:0000256" key="1">
    <source>
        <dbReference type="ARBA" id="ARBA00022679"/>
    </source>
</evidence>
<proteinExistence type="predicted"/>
<dbReference type="InterPro" id="IPR001296">
    <property type="entry name" value="Glyco_trans_1"/>
</dbReference>
<comment type="caution">
    <text evidence="3">The sequence shown here is derived from an EMBL/GenBank/DDBJ whole genome shotgun (WGS) entry which is preliminary data.</text>
</comment>
<evidence type="ECO:0000259" key="2">
    <source>
        <dbReference type="Pfam" id="PF00534"/>
    </source>
</evidence>
<accession>A0ABQ2N4R9</accession>
<name>A0ABQ2N4R9_9MICO</name>
<keyword evidence="4" id="KW-1185">Reference proteome</keyword>
<reference evidence="4" key="1">
    <citation type="journal article" date="2019" name="Int. J. Syst. Evol. Microbiol.">
        <title>The Global Catalogue of Microorganisms (GCM) 10K type strain sequencing project: providing services to taxonomists for standard genome sequencing and annotation.</title>
        <authorList>
            <consortium name="The Broad Institute Genomics Platform"/>
            <consortium name="The Broad Institute Genome Sequencing Center for Infectious Disease"/>
            <person name="Wu L."/>
            <person name="Ma J."/>
        </authorList>
    </citation>
    <scope>NUCLEOTIDE SEQUENCE [LARGE SCALE GENOMIC DNA]</scope>
    <source>
        <strain evidence="4">CGMCC 4.7181</strain>
    </source>
</reference>
<gene>
    <name evidence="3" type="ORF">GCM10010910_27570</name>
</gene>
<evidence type="ECO:0000313" key="4">
    <source>
        <dbReference type="Proteomes" id="UP000638043"/>
    </source>
</evidence>
<evidence type="ECO:0000313" key="3">
    <source>
        <dbReference type="EMBL" id="GGO66942.1"/>
    </source>
</evidence>
<dbReference type="Gene3D" id="3.40.50.2000">
    <property type="entry name" value="Glycogen Phosphorylase B"/>
    <property type="match status" value="1"/>
</dbReference>